<gene>
    <name evidence="1" type="ORF">GCM10010170_100290</name>
</gene>
<evidence type="ECO:0000313" key="1">
    <source>
        <dbReference type="EMBL" id="GAA2388938.1"/>
    </source>
</evidence>
<keyword evidence="2" id="KW-1185">Reference proteome</keyword>
<accession>A0ABP5UW59</accession>
<dbReference type="InterPro" id="IPR035944">
    <property type="entry name" value="YfbM-like_sf"/>
</dbReference>
<reference evidence="2" key="1">
    <citation type="journal article" date="2019" name="Int. J. Syst. Evol. Microbiol.">
        <title>The Global Catalogue of Microorganisms (GCM) 10K type strain sequencing project: providing services to taxonomists for standard genome sequencing and annotation.</title>
        <authorList>
            <consortium name="The Broad Institute Genomics Platform"/>
            <consortium name="The Broad Institute Genome Sequencing Center for Infectious Disease"/>
            <person name="Wu L."/>
            <person name="Ma J."/>
        </authorList>
    </citation>
    <scope>NUCLEOTIDE SEQUENCE [LARGE SCALE GENOMIC DNA]</scope>
    <source>
        <strain evidence="2">JCM 3272</strain>
    </source>
</reference>
<comment type="caution">
    <text evidence="1">The sequence shown here is derived from an EMBL/GenBank/DDBJ whole genome shotgun (WGS) entry which is preliminary data.</text>
</comment>
<organism evidence="1 2">
    <name type="scientific">Dactylosporangium salmoneum</name>
    <dbReference type="NCBI Taxonomy" id="53361"/>
    <lineage>
        <taxon>Bacteria</taxon>
        <taxon>Bacillati</taxon>
        <taxon>Actinomycetota</taxon>
        <taxon>Actinomycetes</taxon>
        <taxon>Micromonosporales</taxon>
        <taxon>Micromonosporaceae</taxon>
        <taxon>Dactylosporangium</taxon>
    </lineage>
</organism>
<evidence type="ECO:0000313" key="2">
    <source>
        <dbReference type="Proteomes" id="UP001501444"/>
    </source>
</evidence>
<protein>
    <recommendedName>
        <fullName evidence="3">DUF1877 family protein</fullName>
    </recommendedName>
</protein>
<name>A0ABP5UW59_9ACTN</name>
<dbReference type="Pfam" id="PF08974">
    <property type="entry name" value="DUF1877"/>
    <property type="match status" value="1"/>
</dbReference>
<dbReference type="EMBL" id="BAAARV010000116">
    <property type="protein sequence ID" value="GAA2388938.1"/>
    <property type="molecule type" value="Genomic_DNA"/>
</dbReference>
<dbReference type="InterPro" id="IPR015068">
    <property type="entry name" value="DUF1877"/>
</dbReference>
<sequence>MACRGVLFALTESQDEALVATRDDVEVRAFVADVEGAWDEDWLCEVDKAWDAMHRCLSDGTLRLGRCGGGPLELVVLGGGHHYEGEEYVVAHVLADQVPAVAEALDSVDEAWLRERYDVIDPDDYQGVLEDEDFEYTWHYLQEVRDFYKKAAAAGRSVIFTVDQ</sequence>
<dbReference type="SUPFAM" id="SSF111069">
    <property type="entry name" value="Hypothetical protein yfbM"/>
    <property type="match status" value="1"/>
</dbReference>
<dbReference type="Gene3D" id="3.40.1760.10">
    <property type="entry name" value="YfbM-like super family"/>
    <property type="match status" value="1"/>
</dbReference>
<evidence type="ECO:0008006" key="3">
    <source>
        <dbReference type="Google" id="ProtNLM"/>
    </source>
</evidence>
<proteinExistence type="predicted"/>
<dbReference type="Proteomes" id="UP001501444">
    <property type="component" value="Unassembled WGS sequence"/>
</dbReference>
<dbReference type="RefSeq" id="WP_344619832.1">
    <property type="nucleotide sequence ID" value="NZ_BAAARV010000116.1"/>
</dbReference>